<evidence type="ECO:0000256" key="1">
    <source>
        <dbReference type="SAM" id="MobiDB-lite"/>
    </source>
</evidence>
<feature type="region of interest" description="Disordered" evidence="1">
    <location>
        <begin position="1"/>
        <end position="50"/>
    </location>
</feature>
<proteinExistence type="predicted"/>
<protein>
    <submittedName>
        <fullName evidence="2">Uncharacterized protein</fullName>
    </submittedName>
</protein>
<sequence>MEEMGPPEGTPTDDMAGMEMGTPEAAGVAETTDAAATPASTATPAGTPADQAKADEAVVAAENLLDCLNGRNAEGFVALPAPNFLLAASGSANPRDAVAGFAEIPPIVVCSVDNGDGRVSVDAVHGGFLAFGPAQVNQSRLFFVEEGGYGLLDAAESLLESLLWKGPMPESTSGWSTTPLR</sequence>
<reference evidence="2" key="1">
    <citation type="submission" date="2020-02" db="EMBL/GenBank/DDBJ databases">
        <authorList>
            <person name="Meier V. D."/>
        </authorList>
    </citation>
    <scope>NUCLEOTIDE SEQUENCE</scope>
    <source>
        <strain evidence="2">AVDCRST_MAG19</strain>
    </source>
</reference>
<gene>
    <name evidence="2" type="ORF">AVDCRST_MAG19-771</name>
</gene>
<organism evidence="2">
    <name type="scientific">uncultured Thermomicrobiales bacterium</name>
    <dbReference type="NCBI Taxonomy" id="1645740"/>
    <lineage>
        <taxon>Bacteria</taxon>
        <taxon>Pseudomonadati</taxon>
        <taxon>Thermomicrobiota</taxon>
        <taxon>Thermomicrobia</taxon>
        <taxon>Thermomicrobiales</taxon>
        <taxon>environmental samples</taxon>
    </lineage>
</organism>
<dbReference type="EMBL" id="CADCWL010000036">
    <property type="protein sequence ID" value="CAA9551820.1"/>
    <property type="molecule type" value="Genomic_DNA"/>
</dbReference>
<evidence type="ECO:0000313" key="2">
    <source>
        <dbReference type="EMBL" id="CAA9551820.1"/>
    </source>
</evidence>
<feature type="compositionally biased region" description="Low complexity" evidence="1">
    <location>
        <begin position="25"/>
        <end position="49"/>
    </location>
</feature>
<name>A0A6J4UIL6_9BACT</name>
<dbReference type="AlphaFoldDB" id="A0A6J4UIL6"/>
<accession>A0A6J4UIL6</accession>